<dbReference type="AlphaFoldDB" id="A0A4Y2VEU6"/>
<evidence type="ECO:0000313" key="2">
    <source>
        <dbReference type="Proteomes" id="UP000499080"/>
    </source>
</evidence>
<feature type="non-terminal residue" evidence="1">
    <location>
        <position position="1"/>
    </location>
</feature>
<dbReference type="EMBL" id="BGPR01046852">
    <property type="protein sequence ID" value="GBO23815.1"/>
    <property type="molecule type" value="Genomic_DNA"/>
</dbReference>
<sequence>VKKTHPPRFPWVVEDVNGWLFFSYLYPKESLNDQSHNCLLPAFGTLTNRNPPLLYRSCTGGYGRLRVQRVKGNLRQSLLQNSPHLQIYD</sequence>
<dbReference type="Proteomes" id="UP000499080">
    <property type="component" value="Unassembled WGS sequence"/>
</dbReference>
<name>A0A4Y2VEU6_ARAVE</name>
<organism evidence="1 2">
    <name type="scientific">Araneus ventricosus</name>
    <name type="common">Orbweaver spider</name>
    <name type="synonym">Epeira ventricosa</name>
    <dbReference type="NCBI Taxonomy" id="182803"/>
    <lineage>
        <taxon>Eukaryota</taxon>
        <taxon>Metazoa</taxon>
        <taxon>Ecdysozoa</taxon>
        <taxon>Arthropoda</taxon>
        <taxon>Chelicerata</taxon>
        <taxon>Arachnida</taxon>
        <taxon>Araneae</taxon>
        <taxon>Araneomorphae</taxon>
        <taxon>Entelegynae</taxon>
        <taxon>Araneoidea</taxon>
        <taxon>Araneidae</taxon>
        <taxon>Araneus</taxon>
    </lineage>
</organism>
<gene>
    <name evidence="1" type="ORF">AVEN_257574_1</name>
</gene>
<evidence type="ECO:0000313" key="1">
    <source>
        <dbReference type="EMBL" id="GBO23815.1"/>
    </source>
</evidence>
<accession>A0A4Y2VEU6</accession>
<protein>
    <submittedName>
        <fullName evidence="1">Uncharacterized protein</fullName>
    </submittedName>
</protein>
<keyword evidence="2" id="KW-1185">Reference proteome</keyword>
<reference evidence="1 2" key="1">
    <citation type="journal article" date="2019" name="Sci. Rep.">
        <title>Orb-weaving spider Araneus ventricosus genome elucidates the spidroin gene catalogue.</title>
        <authorList>
            <person name="Kono N."/>
            <person name="Nakamura H."/>
            <person name="Ohtoshi R."/>
            <person name="Moran D.A.P."/>
            <person name="Shinohara A."/>
            <person name="Yoshida Y."/>
            <person name="Fujiwara M."/>
            <person name="Mori M."/>
            <person name="Tomita M."/>
            <person name="Arakawa K."/>
        </authorList>
    </citation>
    <scope>NUCLEOTIDE SEQUENCE [LARGE SCALE GENOMIC DNA]</scope>
</reference>
<proteinExistence type="predicted"/>
<comment type="caution">
    <text evidence="1">The sequence shown here is derived from an EMBL/GenBank/DDBJ whole genome shotgun (WGS) entry which is preliminary data.</text>
</comment>